<proteinExistence type="inferred from homology"/>
<comment type="similarity">
    <text evidence="1">Belongs to the sigma-70 factor family. ECF subfamily.</text>
</comment>
<gene>
    <name evidence="7" type="ORF">ACFOUV_06265</name>
</gene>
<feature type="domain" description="RNA polymerase sigma-70 region 2" evidence="5">
    <location>
        <begin position="23"/>
        <end position="90"/>
    </location>
</feature>
<keyword evidence="3" id="KW-0731">Sigma factor</keyword>
<name>A0ABV8GX95_9BACI</name>
<keyword evidence="2" id="KW-0805">Transcription regulation</keyword>
<feature type="domain" description="RNA polymerase sigma factor 70 region 4 type 2" evidence="6">
    <location>
        <begin position="115"/>
        <end position="167"/>
    </location>
</feature>
<organism evidence="7 8">
    <name type="scientific">Oceanobacillus longus</name>
    <dbReference type="NCBI Taxonomy" id="930120"/>
    <lineage>
        <taxon>Bacteria</taxon>
        <taxon>Bacillati</taxon>
        <taxon>Bacillota</taxon>
        <taxon>Bacilli</taxon>
        <taxon>Bacillales</taxon>
        <taxon>Bacillaceae</taxon>
        <taxon>Oceanobacillus</taxon>
    </lineage>
</organism>
<evidence type="ECO:0000256" key="2">
    <source>
        <dbReference type="ARBA" id="ARBA00023015"/>
    </source>
</evidence>
<dbReference type="Proteomes" id="UP001595772">
    <property type="component" value="Unassembled WGS sequence"/>
</dbReference>
<keyword evidence="4" id="KW-0804">Transcription</keyword>
<dbReference type="Gene3D" id="1.10.1740.10">
    <property type="match status" value="1"/>
</dbReference>
<dbReference type="SUPFAM" id="SSF88659">
    <property type="entry name" value="Sigma3 and sigma4 domains of RNA polymerase sigma factors"/>
    <property type="match status" value="1"/>
</dbReference>
<dbReference type="PANTHER" id="PTHR43133:SF51">
    <property type="entry name" value="RNA POLYMERASE SIGMA FACTOR"/>
    <property type="match status" value="1"/>
</dbReference>
<dbReference type="InterPro" id="IPR014284">
    <property type="entry name" value="RNA_pol_sigma-70_dom"/>
</dbReference>
<reference evidence="8" key="1">
    <citation type="journal article" date="2019" name="Int. J. Syst. Evol. Microbiol.">
        <title>The Global Catalogue of Microorganisms (GCM) 10K type strain sequencing project: providing services to taxonomists for standard genome sequencing and annotation.</title>
        <authorList>
            <consortium name="The Broad Institute Genomics Platform"/>
            <consortium name="The Broad Institute Genome Sequencing Center for Infectious Disease"/>
            <person name="Wu L."/>
            <person name="Ma J."/>
        </authorList>
    </citation>
    <scope>NUCLEOTIDE SEQUENCE [LARGE SCALE GENOMIC DNA]</scope>
    <source>
        <strain evidence="8">IBRC-M 10703</strain>
    </source>
</reference>
<evidence type="ECO:0000259" key="6">
    <source>
        <dbReference type="Pfam" id="PF08281"/>
    </source>
</evidence>
<dbReference type="Pfam" id="PF08281">
    <property type="entry name" value="Sigma70_r4_2"/>
    <property type="match status" value="1"/>
</dbReference>
<dbReference type="Pfam" id="PF04542">
    <property type="entry name" value="Sigma70_r2"/>
    <property type="match status" value="1"/>
</dbReference>
<comment type="caution">
    <text evidence="7">The sequence shown here is derived from an EMBL/GenBank/DDBJ whole genome shotgun (WGS) entry which is preliminary data.</text>
</comment>
<dbReference type="NCBIfam" id="TIGR02937">
    <property type="entry name" value="sigma70-ECF"/>
    <property type="match status" value="1"/>
</dbReference>
<dbReference type="SUPFAM" id="SSF88946">
    <property type="entry name" value="Sigma2 domain of RNA polymerase sigma factors"/>
    <property type="match status" value="1"/>
</dbReference>
<dbReference type="PANTHER" id="PTHR43133">
    <property type="entry name" value="RNA POLYMERASE ECF-TYPE SIGMA FACTO"/>
    <property type="match status" value="1"/>
</dbReference>
<evidence type="ECO:0000256" key="1">
    <source>
        <dbReference type="ARBA" id="ARBA00010641"/>
    </source>
</evidence>
<evidence type="ECO:0000256" key="4">
    <source>
        <dbReference type="ARBA" id="ARBA00023163"/>
    </source>
</evidence>
<dbReference type="EMBL" id="JBHSAO010000003">
    <property type="protein sequence ID" value="MFC4023428.1"/>
    <property type="molecule type" value="Genomic_DNA"/>
</dbReference>
<protein>
    <submittedName>
        <fullName evidence="7">RNA polymerase sigma factor</fullName>
    </submittedName>
</protein>
<dbReference type="InterPro" id="IPR007627">
    <property type="entry name" value="RNA_pol_sigma70_r2"/>
</dbReference>
<dbReference type="Gene3D" id="1.10.10.10">
    <property type="entry name" value="Winged helix-like DNA-binding domain superfamily/Winged helix DNA-binding domain"/>
    <property type="match status" value="1"/>
</dbReference>
<accession>A0ABV8GX95</accession>
<dbReference type="InterPro" id="IPR013325">
    <property type="entry name" value="RNA_pol_sigma_r2"/>
</dbReference>
<sequence>MVDQEIRLIKKIKKGNQQAFKKLYDSYADYSLRTAYAITNNNSDASDIVQETFIKVYRNIDSFDIRKPFRPWFYQILVNESRRYMKKKSKEDISIETERLLDHLNHQTEEERDFEQLETAMEQLEEHHRTVLILKYLNGFSEKDIAEVLELNVNTVKSRLYKARQQLKAVIGGVADE</sequence>
<dbReference type="CDD" id="cd06171">
    <property type="entry name" value="Sigma70_r4"/>
    <property type="match status" value="1"/>
</dbReference>
<dbReference type="RefSeq" id="WP_379495935.1">
    <property type="nucleotide sequence ID" value="NZ_JBHSAO010000003.1"/>
</dbReference>
<dbReference type="InterPro" id="IPR013249">
    <property type="entry name" value="RNA_pol_sigma70_r4_t2"/>
</dbReference>
<evidence type="ECO:0000256" key="3">
    <source>
        <dbReference type="ARBA" id="ARBA00023082"/>
    </source>
</evidence>
<dbReference type="InterPro" id="IPR013324">
    <property type="entry name" value="RNA_pol_sigma_r3/r4-like"/>
</dbReference>
<dbReference type="InterPro" id="IPR036388">
    <property type="entry name" value="WH-like_DNA-bd_sf"/>
</dbReference>
<evidence type="ECO:0000313" key="7">
    <source>
        <dbReference type="EMBL" id="MFC4023428.1"/>
    </source>
</evidence>
<evidence type="ECO:0000259" key="5">
    <source>
        <dbReference type="Pfam" id="PF04542"/>
    </source>
</evidence>
<keyword evidence="8" id="KW-1185">Reference proteome</keyword>
<dbReference type="InterPro" id="IPR039425">
    <property type="entry name" value="RNA_pol_sigma-70-like"/>
</dbReference>
<evidence type="ECO:0000313" key="8">
    <source>
        <dbReference type="Proteomes" id="UP001595772"/>
    </source>
</evidence>